<feature type="binding site" evidence="2">
    <location>
        <position position="353"/>
    </location>
    <ligand>
        <name>Mn(2+)</name>
        <dbReference type="ChEBI" id="CHEBI:29035"/>
        <label>2</label>
    </ligand>
</feature>
<dbReference type="InterPro" id="IPR036264">
    <property type="entry name" value="Bact_exopeptidase_dim_dom"/>
</dbReference>
<dbReference type="PANTHER" id="PTHR11014">
    <property type="entry name" value="PEPTIDASE M20 FAMILY MEMBER"/>
    <property type="match status" value="1"/>
</dbReference>
<name>A0A2R8BSP1_9RHOB</name>
<organism evidence="4 5">
    <name type="scientific">Palleronia abyssalis</name>
    <dbReference type="NCBI Taxonomy" id="1501240"/>
    <lineage>
        <taxon>Bacteria</taxon>
        <taxon>Pseudomonadati</taxon>
        <taxon>Pseudomonadota</taxon>
        <taxon>Alphaproteobacteria</taxon>
        <taxon>Rhodobacterales</taxon>
        <taxon>Roseobacteraceae</taxon>
        <taxon>Palleronia</taxon>
    </lineage>
</organism>
<dbReference type="RefSeq" id="WP_108893023.1">
    <property type="nucleotide sequence ID" value="NZ_ONZF01000002.1"/>
</dbReference>
<dbReference type="InterPro" id="IPR011650">
    <property type="entry name" value="Peptidase_M20_dimer"/>
</dbReference>
<keyword evidence="5" id="KW-1185">Reference proteome</keyword>
<evidence type="ECO:0000313" key="4">
    <source>
        <dbReference type="EMBL" id="SPJ23161.1"/>
    </source>
</evidence>
<feature type="binding site" evidence="2">
    <location>
        <position position="99"/>
    </location>
    <ligand>
        <name>Mn(2+)</name>
        <dbReference type="ChEBI" id="CHEBI:29035"/>
        <label>2</label>
    </ligand>
</feature>
<feature type="binding site" evidence="2">
    <location>
        <position position="159"/>
    </location>
    <ligand>
        <name>Mn(2+)</name>
        <dbReference type="ChEBI" id="CHEBI:29035"/>
        <label>2</label>
    </ligand>
</feature>
<evidence type="ECO:0000256" key="1">
    <source>
        <dbReference type="ARBA" id="ARBA00022801"/>
    </source>
</evidence>
<keyword evidence="1 4" id="KW-0378">Hydrolase</keyword>
<dbReference type="GO" id="GO:0046872">
    <property type="term" value="F:metal ion binding"/>
    <property type="evidence" value="ECO:0007669"/>
    <property type="project" value="UniProtKB-KW"/>
</dbReference>
<dbReference type="Proteomes" id="UP000244912">
    <property type="component" value="Unassembled WGS sequence"/>
</dbReference>
<comment type="cofactor">
    <cofactor evidence="2">
        <name>Mn(2+)</name>
        <dbReference type="ChEBI" id="CHEBI:29035"/>
    </cofactor>
    <text evidence="2">The Mn(2+) ion enhances activity.</text>
</comment>
<dbReference type="InterPro" id="IPR002933">
    <property type="entry name" value="Peptidase_M20"/>
</dbReference>
<reference evidence="4 5" key="1">
    <citation type="submission" date="2018-03" db="EMBL/GenBank/DDBJ databases">
        <authorList>
            <person name="Keele B.F."/>
        </authorList>
    </citation>
    <scope>NUCLEOTIDE SEQUENCE [LARGE SCALE GENOMIC DNA]</scope>
    <source>
        <strain evidence="4 5">CECT 8504</strain>
    </source>
</reference>
<sequence length="379" mass="39365">MVDVTKDDVTAARDLRRRLHARPELSGHENWTASVIAAQMRSAGAEVLTGLGGTGVAAVFHGAAPGRCLMIRAELDALPIPEASEVDWASDVPGQGHLCGHDGHMAILCALGCALGRGFDMGRVVLLFQPAEEDGAGALAVLNDTRTADLAPDLVVSLHNLPGLPFGQVALAEGAMGCASRGMRVQLKGREAHASTPEHGISPRAALAQLMEELTGLAEGDFPQDRFALVTVAGVSMGGTAFGVAPGSGELRATLRTLTDARMEALMAEAEAMARGAAKADGLGIEIDYHEVFEATVNDPPAVALLRGALDAAGVPHGPEGQPWRPSEDFGRLGTLAPAAMLFLGAGDQPPLHDPRYDFPDALIEVGARIWAKAVQLGT</sequence>
<dbReference type="Pfam" id="PF07687">
    <property type="entry name" value="M20_dimer"/>
    <property type="match status" value="1"/>
</dbReference>
<evidence type="ECO:0000256" key="2">
    <source>
        <dbReference type="PIRSR" id="PIRSR005962-1"/>
    </source>
</evidence>
<feature type="domain" description="Peptidase M20 dimerisation" evidence="3">
    <location>
        <begin position="181"/>
        <end position="279"/>
    </location>
</feature>
<dbReference type="Gene3D" id="3.40.630.10">
    <property type="entry name" value="Zn peptidases"/>
    <property type="match status" value="1"/>
</dbReference>
<dbReference type="SUPFAM" id="SSF55031">
    <property type="entry name" value="Bacterial exopeptidase dimerisation domain"/>
    <property type="match status" value="1"/>
</dbReference>
<dbReference type="PIRSF" id="PIRSF005962">
    <property type="entry name" value="Pept_M20D_amidohydro"/>
    <property type="match status" value="1"/>
</dbReference>
<dbReference type="Gene3D" id="3.30.70.360">
    <property type="match status" value="1"/>
</dbReference>
<feature type="binding site" evidence="2">
    <location>
        <position position="101"/>
    </location>
    <ligand>
        <name>Mn(2+)</name>
        <dbReference type="ChEBI" id="CHEBI:29035"/>
        <label>2</label>
    </ligand>
</feature>
<dbReference type="PANTHER" id="PTHR11014:SF169">
    <property type="entry name" value="CLAN MH, FAMILY M20, PEPTIDASE T-LIKE METALLOPEPTIDASE"/>
    <property type="match status" value="1"/>
</dbReference>
<dbReference type="SUPFAM" id="SSF53187">
    <property type="entry name" value="Zn-dependent exopeptidases"/>
    <property type="match status" value="1"/>
</dbReference>
<keyword evidence="2" id="KW-0479">Metal-binding</keyword>
<keyword evidence="2" id="KW-0464">Manganese</keyword>
<accession>A0A2R8BSP1</accession>
<gene>
    <name evidence="4" type="primary">yxeP_2</name>
    <name evidence="4" type="ORF">PAA8504_00966</name>
</gene>
<dbReference type="GO" id="GO:0016787">
    <property type="term" value="F:hydrolase activity"/>
    <property type="evidence" value="ECO:0007669"/>
    <property type="project" value="UniProtKB-KW"/>
</dbReference>
<dbReference type="EMBL" id="ONZF01000002">
    <property type="protein sequence ID" value="SPJ23161.1"/>
    <property type="molecule type" value="Genomic_DNA"/>
</dbReference>
<dbReference type="InterPro" id="IPR017439">
    <property type="entry name" value="Amidohydrolase"/>
</dbReference>
<dbReference type="OrthoDB" id="9777385at2"/>
<dbReference type="EC" id="3.-.-.-" evidence="4"/>
<feature type="binding site" evidence="2">
    <location>
        <position position="133"/>
    </location>
    <ligand>
        <name>Mn(2+)</name>
        <dbReference type="ChEBI" id="CHEBI:29035"/>
        <label>2</label>
    </ligand>
</feature>
<evidence type="ECO:0000313" key="5">
    <source>
        <dbReference type="Proteomes" id="UP000244912"/>
    </source>
</evidence>
<dbReference type="AlphaFoldDB" id="A0A2R8BSP1"/>
<proteinExistence type="predicted"/>
<dbReference type="NCBIfam" id="TIGR01891">
    <property type="entry name" value="amidohydrolases"/>
    <property type="match status" value="1"/>
</dbReference>
<dbReference type="Pfam" id="PF01546">
    <property type="entry name" value="Peptidase_M20"/>
    <property type="match status" value="1"/>
</dbReference>
<evidence type="ECO:0000259" key="3">
    <source>
        <dbReference type="Pfam" id="PF07687"/>
    </source>
</evidence>
<protein>
    <submittedName>
        <fullName evidence="4">Putative hydrolase YxeP</fullName>
        <ecNumber evidence="4">3.-.-.-</ecNumber>
    </submittedName>
</protein>